<feature type="non-terminal residue" evidence="2">
    <location>
        <position position="1"/>
    </location>
</feature>
<keyword evidence="3" id="KW-1185">Reference proteome</keyword>
<feature type="compositionally biased region" description="Basic and acidic residues" evidence="1">
    <location>
        <begin position="130"/>
        <end position="139"/>
    </location>
</feature>
<evidence type="ECO:0000313" key="2">
    <source>
        <dbReference type="EMBL" id="KXJ88826.1"/>
    </source>
</evidence>
<dbReference type="EMBL" id="KQ964257">
    <property type="protein sequence ID" value="KXJ88826.1"/>
    <property type="molecule type" value="Genomic_DNA"/>
</dbReference>
<gene>
    <name evidence="2" type="ORF">Micbo1qcDRAFT_213956</name>
</gene>
<dbReference type="InParanoid" id="A0A136IVM9"/>
<organism evidence="2 3">
    <name type="scientific">Microdochium bolleyi</name>
    <dbReference type="NCBI Taxonomy" id="196109"/>
    <lineage>
        <taxon>Eukaryota</taxon>
        <taxon>Fungi</taxon>
        <taxon>Dikarya</taxon>
        <taxon>Ascomycota</taxon>
        <taxon>Pezizomycotina</taxon>
        <taxon>Sordariomycetes</taxon>
        <taxon>Xylariomycetidae</taxon>
        <taxon>Xylariales</taxon>
        <taxon>Microdochiaceae</taxon>
        <taxon>Microdochium</taxon>
    </lineage>
</organism>
<protein>
    <submittedName>
        <fullName evidence="2">Uncharacterized protein</fullName>
    </submittedName>
</protein>
<accession>A0A136IVM9</accession>
<dbReference type="AlphaFoldDB" id="A0A136IVM9"/>
<dbReference type="Proteomes" id="UP000070501">
    <property type="component" value="Unassembled WGS sequence"/>
</dbReference>
<evidence type="ECO:0000313" key="3">
    <source>
        <dbReference type="Proteomes" id="UP000070501"/>
    </source>
</evidence>
<feature type="region of interest" description="Disordered" evidence="1">
    <location>
        <begin position="85"/>
        <end position="139"/>
    </location>
</feature>
<name>A0A136IVM9_9PEZI</name>
<feature type="non-terminal residue" evidence="2">
    <location>
        <position position="191"/>
    </location>
</feature>
<proteinExistence type="predicted"/>
<reference evidence="3" key="1">
    <citation type="submission" date="2016-02" db="EMBL/GenBank/DDBJ databases">
        <title>Draft genome sequence of Microdochium bolleyi, a fungal endophyte of beachgrass.</title>
        <authorList>
            <consortium name="DOE Joint Genome Institute"/>
            <person name="David A.S."/>
            <person name="May G."/>
            <person name="Haridas S."/>
            <person name="Lim J."/>
            <person name="Wang M."/>
            <person name="Labutti K."/>
            <person name="Lipzen A."/>
            <person name="Barry K."/>
            <person name="Grigoriev I.V."/>
        </authorList>
    </citation>
    <scope>NUCLEOTIDE SEQUENCE [LARGE SCALE GENOMIC DNA]</scope>
    <source>
        <strain evidence="3">J235TASD1</strain>
    </source>
</reference>
<sequence length="191" mass="20592">LYATPVPALGTLDPQHKHALLISPALIRAPIYPGLIPEGVPPHPRHRRIALAHLSNACLATRPPRYSHELDVSGRHQDPPVAAAVATPHPREAGSRPRAARRRIGARRRESLLRPLARGPAPTRSLPRGFPREVRAAEESRDLDVDGKIGELGTGHTATAGCRHLLVAPLGHDGDGVPKVRRLVVGVSPIW</sequence>
<evidence type="ECO:0000256" key="1">
    <source>
        <dbReference type="SAM" id="MobiDB-lite"/>
    </source>
</evidence>